<reference evidence="11 12" key="1">
    <citation type="submission" date="2021-04" db="EMBL/GenBank/DDBJ databases">
        <title>Genomics, taxonomy and metabolism of representatives of sulfur bacteria of the genus Thiothrix: Thiothrix fructosivorans QT, Thiothrix unzii A1T and three new species, Thiothrix subterranea sp. nov., Thiothrix litoralis sp. nov. and 'Candidatus Thiothrix anitrata' sp. nov.</title>
        <authorList>
            <person name="Ravin N.V."/>
            <person name="Smolyakov D."/>
            <person name="Rudenko T.S."/>
            <person name="Mardanov A.V."/>
            <person name="Beletsky A.V."/>
            <person name="Markov N.D."/>
            <person name="Fomenkov A.I."/>
            <person name="Roberts R.J."/>
            <person name="Karnachuk O.V."/>
            <person name="Novikov A."/>
            <person name="Grabovich M.Y."/>
        </authorList>
    </citation>
    <scope>NUCLEOTIDE SEQUENCE [LARGE SCALE GENOMIC DNA]</scope>
    <source>
        <strain evidence="11 12">AS</strain>
    </source>
</reference>
<dbReference type="NCBIfam" id="TIGR01711">
    <property type="entry name" value="gspJ"/>
    <property type="match status" value="1"/>
</dbReference>
<comment type="subcellular location">
    <subcellularLocation>
        <location evidence="1">Cell inner membrane</location>
        <topology evidence="1">Single-pass membrane protein</topology>
    </subcellularLocation>
</comment>
<evidence type="ECO:0000256" key="5">
    <source>
        <dbReference type="ARBA" id="ARBA00022481"/>
    </source>
</evidence>
<name>A0ABX7WRL6_9GAMM</name>
<dbReference type="Proteomes" id="UP000672039">
    <property type="component" value="Chromosome"/>
</dbReference>
<dbReference type="Pfam" id="PF11612">
    <property type="entry name" value="T2SSJ"/>
    <property type="match status" value="1"/>
</dbReference>
<dbReference type="InterPro" id="IPR045584">
    <property type="entry name" value="Pilin-like"/>
</dbReference>
<keyword evidence="5" id="KW-0488">Methylation</keyword>
<dbReference type="PANTHER" id="PTHR39583:SF2">
    <property type="entry name" value="TYPE II SECRETION SYSTEM PROTEIN J"/>
    <property type="match status" value="1"/>
</dbReference>
<dbReference type="SUPFAM" id="SSF54523">
    <property type="entry name" value="Pili subunits"/>
    <property type="match status" value="1"/>
</dbReference>
<dbReference type="RefSeq" id="WP_210222610.1">
    <property type="nucleotide sequence ID" value="NZ_CP072801.1"/>
</dbReference>
<comment type="similarity">
    <text evidence="2">Belongs to the GSP J family.</text>
</comment>
<feature type="transmembrane region" description="Helical" evidence="10">
    <location>
        <begin position="12"/>
        <end position="31"/>
    </location>
</feature>
<keyword evidence="7 10" id="KW-0812">Transmembrane</keyword>
<evidence type="ECO:0000313" key="11">
    <source>
        <dbReference type="EMBL" id="QTR46270.1"/>
    </source>
</evidence>
<proteinExistence type="inferred from homology"/>
<evidence type="ECO:0000256" key="8">
    <source>
        <dbReference type="ARBA" id="ARBA00022989"/>
    </source>
</evidence>
<dbReference type="InterPro" id="IPR051621">
    <property type="entry name" value="T2SS_protein_J"/>
</dbReference>
<gene>
    <name evidence="11" type="primary">gspJ</name>
    <name evidence="11" type="ORF">J9253_20240</name>
</gene>
<dbReference type="PANTHER" id="PTHR39583">
    <property type="entry name" value="TYPE II SECRETION SYSTEM PROTEIN J-RELATED"/>
    <property type="match status" value="1"/>
</dbReference>
<evidence type="ECO:0000256" key="7">
    <source>
        <dbReference type="ARBA" id="ARBA00022692"/>
    </source>
</evidence>
<evidence type="ECO:0000256" key="4">
    <source>
        <dbReference type="ARBA" id="ARBA00022475"/>
    </source>
</evidence>
<accession>A0ABX7WRL6</accession>
<dbReference type="Gene3D" id="3.10.610.10">
    <property type="entry name" value="GSPII I/J protein-like"/>
    <property type="match status" value="1"/>
</dbReference>
<keyword evidence="4" id="KW-1003">Cell membrane</keyword>
<dbReference type="InterPro" id="IPR012902">
    <property type="entry name" value="N_methyl_site"/>
</dbReference>
<dbReference type="InterPro" id="IPR010055">
    <property type="entry name" value="T2SS_protein-GspJ"/>
</dbReference>
<evidence type="ECO:0000256" key="1">
    <source>
        <dbReference type="ARBA" id="ARBA00004377"/>
    </source>
</evidence>
<keyword evidence="6" id="KW-0997">Cell inner membrane</keyword>
<evidence type="ECO:0000256" key="10">
    <source>
        <dbReference type="SAM" id="Phobius"/>
    </source>
</evidence>
<dbReference type="EMBL" id="CP072801">
    <property type="protein sequence ID" value="QTR46270.1"/>
    <property type="molecule type" value="Genomic_DNA"/>
</dbReference>
<protein>
    <recommendedName>
        <fullName evidence="3">Type II secretion system protein J</fullName>
    </recommendedName>
</protein>
<keyword evidence="12" id="KW-1185">Reference proteome</keyword>
<dbReference type="Pfam" id="PF07963">
    <property type="entry name" value="N_methyl"/>
    <property type="match status" value="1"/>
</dbReference>
<keyword evidence="8 10" id="KW-1133">Transmembrane helix</keyword>
<organism evidence="11 12">
    <name type="scientific">Thiothrix litoralis</name>
    <dbReference type="NCBI Taxonomy" id="2891210"/>
    <lineage>
        <taxon>Bacteria</taxon>
        <taxon>Pseudomonadati</taxon>
        <taxon>Pseudomonadota</taxon>
        <taxon>Gammaproteobacteria</taxon>
        <taxon>Thiotrichales</taxon>
        <taxon>Thiotrichaceae</taxon>
        <taxon>Thiothrix</taxon>
    </lineage>
</organism>
<dbReference type="PROSITE" id="PS00409">
    <property type="entry name" value="PROKAR_NTER_METHYL"/>
    <property type="match status" value="1"/>
</dbReference>
<dbReference type="NCBIfam" id="TIGR02532">
    <property type="entry name" value="IV_pilin_GFxxxE"/>
    <property type="match status" value="1"/>
</dbReference>
<keyword evidence="9 10" id="KW-0472">Membrane</keyword>
<evidence type="ECO:0000256" key="2">
    <source>
        <dbReference type="ARBA" id="ARBA00011084"/>
    </source>
</evidence>
<sequence>MRYALQRSHGFTLVELMISLAIFSLMISLAYQSVGVLMDTSRQVEQPQVEFQQLQRALVFVERDMHQLAWLRPTNSTLNSAVSTGVEQRENNSITQPDEIGVLLAFTRGGNPDVAWQLRSSGLMRSGLQRVRYVLENGKLLRQTWNLVDHVEAEEPVSLVLLEGVEGEPRFRFMATRGGDFKDDLPKDRSMLVAVELSLKHKRFGDIRRVFTVYL</sequence>
<evidence type="ECO:0000256" key="9">
    <source>
        <dbReference type="ARBA" id="ARBA00023136"/>
    </source>
</evidence>
<evidence type="ECO:0000256" key="6">
    <source>
        <dbReference type="ARBA" id="ARBA00022519"/>
    </source>
</evidence>
<evidence type="ECO:0000256" key="3">
    <source>
        <dbReference type="ARBA" id="ARBA00021539"/>
    </source>
</evidence>
<evidence type="ECO:0000313" key="12">
    <source>
        <dbReference type="Proteomes" id="UP000672039"/>
    </source>
</evidence>